<feature type="compositionally biased region" description="Polar residues" evidence="10">
    <location>
        <begin position="2525"/>
        <end position="2541"/>
    </location>
</feature>
<keyword evidence="6" id="KW-0804">Transcription</keyword>
<keyword evidence="7" id="KW-0539">Nucleus</keyword>
<feature type="compositionally biased region" description="Polar residues" evidence="10">
    <location>
        <begin position="1889"/>
        <end position="1910"/>
    </location>
</feature>
<feature type="compositionally biased region" description="Low complexity" evidence="10">
    <location>
        <begin position="1678"/>
        <end position="1699"/>
    </location>
</feature>
<feature type="compositionally biased region" description="Low complexity" evidence="10">
    <location>
        <begin position="1764"/>
        <end position="1805"/>
    </location>
</feature>
<feature type="compositionally biased region" description="Polar residues" evidence="10">
    <location>
        <begin position="1097"/>
        <end position="1111"/>
    </location>
</feature>
<feature type="coiled-coil region" evidence="9">
    <location>
        <begin position="515"/>
        <end position="542"/>
    </location>
</feature>
<feature type="region of interest" description="Disordered" evidence="10">
    <location>
        <begin position="1298"/>
        <end position="1566"/>
    </location>
</feature>
<feature type="compositionally biased region" description="Low complexity" evidence="10">
    <location>
        <begin position="2593"/>
        <end position="2608"/>
    </location>
</feature>
<feature type="compositionally biased region" description="Low complexity" evidence="10">
    <location>
        <begin position="1423"/>
        <end position="1436"/>
    </location>
</feature>
<dbReference type="Pfam" id="PF10744">
    <property type="entry name" value="Med1"/>
    <property type="match status" value="1"/>
</dbReference>
<evidence type="ECO:0000256" key="5">
    <source>
        <dbReference type="ARBA" id="ARBA00023159"/>
    </source>
</evidence>
<feature type="compositionally biased region" description="Basic and acidic residues" evidence="10">
    <location>
        <begin position="2452"/>
        <end position="2463"/>
    </location>
</feature>
<sequence length="2639" mass="274400">MAAAVSGLFPVCLDQQRSCVEDAEQKKKRLALMEKLRSKRSTQHRSWTESLKTIRTAVVDRRLLTDSLERTQVQKCLDTLQRAMKVISQRSLVERLESVARQQSLTFLKNNVDPPSVTLQGDMFHVEIVMSKGGGVKEVKVAHQGDASVCHELTDILSQGDFAEFTSHLDGLQSIYKVTGERKLKSKAYLALQSLERDLNQLAQFQNSISGVANYIHKSPLGILLPRTAGKPMKLIYFVSPYDLLDKKTMSAHPMTVEAITEHGLGRSVTVCLEPGPSNKLQTMPLLTVKTSDGKSLPSFTGLTHINSATLPACFVLVLPQPIPVASSTIQKIQALTKLDVCKDVGSHSLLSLILDSNSDGKMKKEQRLFVSLPDQHHVYFIRGVSGGVLEEPAVMLSRIPFTHPTHVPQILILLRQQLLFNSIIASCIRPSAKKDLNSCMVFEMTVISLQQLMVVFEHPAYDTMVTLDVDLSDITSLKCRVLCTNPDHSLCSEDYACRVLQRCLSLPVLLRAMIRKGRSQLEKLIEAAAALAQEQARQAQEAALWAAQVRQPRILSTTIPTKGRPPPLPPTPHTPTYPPTPSPVSSNPPSVGGMGDLRGMGSSLDLPGGSSPGVGLGFMGAGTDGLEKLGSSVLTNLLDGERSHASPVQNAATTAPPLVSESPMLSRLLEDNISVATNINPIPAPTLQQRVTKRVRKRRSQSELPSGRSPKHRHGDGESIDRFASIDLESSSSPFESSLGGPGGMMLFPHQMGPAPPRPPSQGQSSSIIDLTEENMPESSLKKLEDTVDNFSYKDGKSVYSNPDAELSALLLNETEGICSPSAMKNSTASGPKNENASTSLEGVLTGSGEVGKASPPDPIASSTSFPGVKVRTCSQSGPSTLATFLGHGPVATSTIDRNLHPGGLLQQPQHQQDIFHPHQLPGASSAGVPAAAVPSHPKVVSSSSMTDIMDVKSSLSTKKATMKPSVSADSAMDRRSGLFEKFDFTGQTVPAGHSLSTGSVTTGIAITSLDSEDQMMPKMRLKLHPFRAPHGKSQSLDTSVTPSPTSAGSKSSNSNTFDFRSDEEEDEPIAYSAQPEHRLSVFNSSATCLQISSKAKTCTPGSMPETSPSIKPEKYKRKDKSGSGNSTKRKRDREDSRKEKKRKKLELGEFYHTSVKEPMYRSATIEGDDRSGTKLKIRVSKEHIKTPSPLKESSKLDKISERADKLSEKINEAAKRSSPLVGKLVLSKQDLREHMVLQDMGCPESTQMYHSSVTKSSKMSSGKAGAGGSNSALSKSDPKLAKATIRLKPLNMSTAASASVTLAPPAKSLLGGRGGSERSERRSQSTLATTGVSTPTTPALSLSSILPNAPTASSVASLPPIPKLSSSSASSTSASGSGKSANSVMTPASKTVASSNSIANNVTPKGSVNVNVAAGSRGPGNSNLTSSVSRSSPNAVGGTAGLNKLSNSNSGSQKVSSGIMSHKLSGGASSVGIPKGSGSAGQSSNSQKMSGMPNQSGGPQKVSSSPNQYSYSQKGPGVPNQSGPQRIASVSGHGSQHKQSSSTQGGVGVSKSAHSSVQKMPCSVNQSGNYQKVAIGGNQQKESNSPNQGSLPKSGSQHVMSQKISTTPQSGASHKVSGSGHQGGSLQRTASGSFLQGNVIQKNSMQSQATAAQKGQVSGNTISITSPSQKSGACQGRSMSTGGYSSSPNSSGRLPGGVKSNSAFSSAGRTPPNHLSINRSLSNPCPRTGSGSSPRASAGQSPSTPTTSRFPSNSPQRNPGTSPSNSSQRNPQVSSSQRPSSISQATSSQRQSGSQGGNSQRPSLSPLSHQRTNSFSGCSPNHRPASTPCSASSGEQRVASGACQSPGYPVRPSSAGPRQSSSPLGSRQNQSPGGTRSGSSPSSQRTASPLGQKQNVLGQKQSLGSNSVMGGVSPHMSRQTASVNTDSLSLPRQNSSGNINPSGIGQKQNILVNDDAVASTPSMPRQSTPFGNAATNSSGTAAPAKPAAADVPSSISSSPSGQQSTADNSINTLACKSSAMNNCNTNTNSSSGALRQTSVTAVSLNRASAAGTCSGTGQAVPSKTASSVVSVSGKTQSTKTFFNAGGTLSKNPGTGNLVPSNSIDSFSKSTLSLDTNNCVSSASEAVESDGMCHTSLGAASSGTETLQATSSITTMPPSLVSTISASAACPAVSASVPNNTALSSAYPTHASAALPLMSASKMSAVPRGRKGSLSAIVNKLATKVGSSAAAVGSEPHDAMAISSSGEGLGAEKSISGGAGNDSTKETPHLAHVQTHSAALLLARRRSAADGENAIGQGEQDRGSVKRQASISGLSPPSSEPKIARIDSFSKAIAMALSAPSAHIPTSPHMAAAATPAAVGERASRLSSGSDRASPLAKEMGLPLHRAVEEVGLDLSLPKDRTYQECAQTSQKMDSRTGVGKSSPRNASPGLCSSPVQGGEKMGGTKFNGESSRDKSRVESDVFKVPTPKTLTSEDDERCGSAGVGRSCGGETRSSGTRQIPASPLSDASSPDSGLIIDCEESPNHNSSKPMPTSNATNARIPTPPILPSPKRVVELTGEQGLGSLGRVSPSISSKATPSPSARTVKNSPSEPSSHTKPSPNSKNSPAPASPHPKEAPVNSPCEIDDELMDAALMGFGS</sequence>
<name>A0A2T7P8Y9_POMCA</name>
<feature type="region of interest" description="Disordered" evidence="10">
    <location>
        <begin position="1250"/>
        <end position="1280"/>
    </location>
</feature>
<feature type="region of interest" description="Disordered" evidence="10">
    <location>
        <begin position="2407"/>
        <end position="2627"/>
    </location>
</feature>
<evidence type="ECO:0000313" key="12">
    <source>
        <dbReference type="EMBL" id="PVD29866.1"/>
    </source>
</evidence>
<feature type="compositionally biased region" description="Polar residues" evidence="10">
    <location>
        <begin position="1490"/>
        <end position="1526"/>
    </location>
</feature>
<feature type="compositionally biased region" description="Low complexity" evidence="10">
    <location>
        <begin position="1443"/>
        <end position="1460"/>
    </location>
</feature>
<proteinExistence type="inferred from homology"/>
<keyword evidence="4" id="KW-0805">Transcription regulation</keyword>
<feature type="compositionally biased region" description="Low complexity" evidence="10">
    <location>
        <begin position="1253"/>
        <end position="1277"/>
    </location>
</feature>
<evidence type="ECO:0000259" key="11">
    <source>
        <dbReference type="Pfam" id="PF10744"/>
    </source>
</evidence>
<feature type="region of interest" description="Disordered" evidence="10">
    <location>
        <begin position="1097"/>
        <end position="1201"/>
    </location>
</feature>
<feature type="compositionally biased region" description="Polar residues" evidence="10">
    <location>
        <begin position="1580"/>
        <end position="1614"/>
    </location>
</feature>
<feature type="compositionally biased region" description="Polar residues" evidence="10">
    <location>
        <begin position="1386"/>
        <end position="1412"/>
    </location>
</feature>
<dbReference type="PANTHER" id="PTHR12881:SF10">
    <property type="entry name" value="MEDIATOR OF RNA POLYMERASE II TRANSCRIPTION SUBUNIT 1"/>
    <property type="match status" value="1"/>
</dbReference>
<comment type="caution">
    <text evidence="12">The sequence shown here is derived from an EMBL/GenBank/DDBJ whole genome shotgun (WGS) entry which is preliminary data.</text>
</comment>
<feature type="compositionally biased region" description="Low complexity" evidence="10">
    <location>
        <begin position="1743"/>
        <end position="1757"/>
    </location>
</feature>
<feature type="compositionally biased region" description="Low complexity" evidence="10">
    <location>
        <begin position="1872"/>
        <end position="1888"/>
    </location>
</feature>
<feature type="region of interest" description="Disordered" evidence="10">
    <location>
        <begin position="1030"/>
        <end position="1078"/>
    </location>
</feature>
<dbReference type="InterPro" id="IPR051999">
    <property type="entry name" value="Mediator_complex_subunit_1"/>
</dbReference>
<keyword evidence="9" id="KW-0175">Coiled coil</keyword>
<keyword evidence="5" id="KW-0010">Activator</keyword>
<feature type="compositionally biased region" description="Polar residues" evidence="10">
    <location>
        <begin position="2571"/>
        <end position="2592"/>
    </location>
</feature>
<comment type="subcellular location">
    <subcellularLocation>
        <location evidence="1">Nucleus</location>
    </subcellularLocation>
</comment>
<feature type="compositionally biased region" description="Polar residues" evidence="10">
    <location>
        <begin position="2308"/>
        <end position="2318"/>
    </location>
</feature>
<feature type="compositionally biased region" description="Low complexity" evidence="10">
    <location>
        <begin position="1335"/>
        <end position="1349"/>
    </location>
</feature>
<feature type="region of interest" description="Disordered" evidence="10">
    <location>
        <begin position="556"/>
        <end position="602"/>
    </location>
</feature>
<feature type="region of interest" description="Disordered" evidence="10">
    <location>
        <begin position="917"/>
        <end position="948"/>
    </location>
</feature>
<dbReference type="GO" id="GO:0045944">
    <property type="term" value="P:positive regulation of transcription by RNA polymerase II"/>
    <property type="evidence" value="ECO:0007669"/>
    <property type="project" value="UniProtKB-ARBA"/>
</dbReference>
<dbReference type="Proteomes" id="UP000245119">
    <property type="component" value="Linkage Group LG5"/>
</dbReference>
<feature type="compositionally biased region" description="Polar residues" evidence="10">
    <location>
        <begin position="1807"/>
        <end position="1821"/>
    </location>
</feature>
<evidence type="ECO:0000256" key="10">
    <source>
        <dbReference type="SAM" id="MobiDB-lite"/>
    </source>
</evidence>
<dbReference type="GO" id="GO:0003712">
    <property type="term" value="F:transcription coregulator activity"/>
    <property type="evidence" value="ECO:0007669"/>
    <property type="project" value="InterPro"/>
</dbReference>
<feature type="compositionally biased region" description="Pro residues" evidence="10">
    <location>
        <begin position="564"/>
        <end position="583"/>
    </location>
</feature>
<feature type="compositionally biased region" description="Low complexity" evidence="10">
    <location>
        <begin position="1367"/>
        <end position="1385"/>
    </location>
</feature>
<dbReference type="GO" id="GO:0016592">
    <property type="term" value="C:mediator complex"/>
    <property type="evidence" value="ECO:0007669"/>
    <property type="project" value="InterPro"/>
</dbReference>
<feature type="region of interest" description="Disordered" evidence="10">
    <location>
        <begin position="1580"/>
        <end position="1631"/>
    </location>
</feature>
<organism evidence="12 13">
    <name type="scientific">Pomacea canaliculata</name>
    <name type="common">Golden apple snail</name>
    <dbReference type="NCBI Taxonomy" id="400727"/>
    <lineage>
        <taxon>Eukaryota</taxon>
        <taxon>Metazoa</taxon>
        <taxon>Spiralia</taxon>
        <taxon>Lophotrochozoa</taxon>
        <taxon>Mollusca</taxon>
        <taxon>Gastropoda</taxon>
        <taxon>Caenogastropoda</taxon>
        <taxon>Architaenioglossa</taxon>
        <taxon>Ampullarioidea</taxon>
        <taxon>Ampullariidae</taxon>
        <taxon>Pomacea</taxon>
    </lineage>
</organism>
<feature type="compositionally biased region" description="Polar residues" evidence="10">
    <location>
        <begin position="1701"/>
        <end position="1742"/>
    </location>
</feature>
<feature type="compositionally biased region" description="Polar residues" evidence="10">
    <location>
        <begin position="1034"/>
        <end position="1060"/>
    </location>
</feature>
<feature type="region of interest" description="Disordered" evidence="10">
    <location>
        <begin position="1648"/>
        <end position="2009"/>
    </location>
</feature>
<feature type="compositionally biased region" description="Basic and acidic residues" evidence="10">
    <location>
        <begin position="1147"/>
        <end position="1161"/>
    </location>
</feature>
<feature type="region of interest" description="Disordered" evidence="10">
    <location>
        <begin position="2229"/>
        <end position="2267"/>
    </location>
</feature>
<protein>
    <recommendedName>
        <fullName evidence="3">Mediator of RNA polymerase II transcription subunit 1</fullName>
    </recommendedName>
    <alternativeName>
        <fullName evidence="8">Mediator complex subunit 1</fullName>
    </alternativeName>
</protein>
<evidence type="ECO:0000256" key="7">
    <source>
        <dbReference type="ARBA" id="ARBA00023242"/>
    </source>
</evidence>
<dbReference type="OrthoDB" id="2281547at2759"/>
<feature type="compositionally biased region" description="Polar residues" evidence="10">
    <location>
        <begin position="1555"/>
        <end position="1566"/>
    </location>
</feature>
<feature type="compositionally biased region" description="Polar residues" evidence="10">
    <location>
        <begin position="1858"/>
        <end position="1871"/>
    </location>
</feature>
<feature type="compositionally biased region" description="Polar residues" evidence="10">
    <location>
        <begin position="1918"/>
        <end position="1953"/>
    </location>
</feature>
<feature type="compositionally biased region" description="Low complexity" evidence="10">
    <location>
        <begin position="1531"/>
        <end position="1554"/>
    </location>
</feature>
<evidence type="ECO:0000256" key="2">
    <source>
        <dbReference type="ARBA" id="ARBA00006210"/>
    </source>
</evidence>
<feature type="compositionally biased region" description="Polar residues" evidence="10">
    <location>
        <begin position="1961"/>
        <end position="1982"/>
    </location>
</feature>
<dbReference type="EMBL" id="PZQS01000005">
    <property type="protein sequence ID" value="PVD29866.1"/>
    <property type="molecule type" value="Genomic_DNA"/>
</dbReference>
<evidence type="ECO:0000256" key="9">
    <source>
        <dbReference type="SAM" id="Coils"/>
    </source>
</evidence>
<dbReference type="STRING" id="400727.A0A2T7P8Y9"/>
<accession>A0A2T7P8Y9</accession>
<reference evidence="12 13" key="1">
    <citation type="submission" date="2018-04" db="EMBL/GenBank/DDBJ databases">
        <title>The genome of golden apple snail Pomacea canaliculata provides insight into stress tolerance and invasive adaptation.</title>
        <authorList>
            <person name="Liu C."/>
            <person name="Liu B."/>
            <person name="Ren Y."/>
            <person name="Zhang Y."/>
            <person name="Wang H."/>
            <person name="Li S."/>
            <person name="Jiang F."/>
            <person name="Yin L."/>
            <person name="Zhang G."/>
            <person name="Qian W."/>
            <person name="Fan W."/>
        </authorList>
    </citation>
    <scope>NUCLEOTIDE SEQUENCE [LARGE SCALE GENOMIC DNA]</scope>
    <source>
        <strain evidence="12">SZHN2017</strain>
        <tissue evidence="12">Muscle</tissue>
    </source>
</reference>
<evidence type="ECO:0000256" key="1">
    <source>
        <dbReference type="ARBA" id="ARBA00004123"/>
    </source>
</evidence>
<feature type="compositionally biased region" description="Low complexity" evidence="10">
    <location>
        <begin position="1478"/>
        <end position="1489"/>
    </location>
</feature>
<feature type="compositionally biased region" description="Low complexity" evidence="10">
    <location>
        <begin position="923"/>
        <end position="946"/>
    </location>
</feature>
<dbReference type="InterPro" id="IPR019680">
    <property type="entry name" value="Mediator_Med1"/>
</dbReference>
<feature type="region of interest" description="Disordered" evidence="10">
    <location>
        <begin position="680"/>
        <end position="719"/>
    </location>
</feature>
<feature type="region of interest" description="Disordered" evidence="10">
    <location>
        <begin position="2290"/>
        <end position="2324"/>
    </location>
</feature>
<evidence type="ECO:0000256" key="4">
    <source>
        <dbReference type="ARBA" id="ARBA00023015"/>
    </source>
</evidence>
<dbReference type="PANTHER" id="PTHR12881">
    <property type="entry name" value="MEDIATOR OF RNA POLYMERASE II TRANSCRIPTION SUBUNIT 1"/>
    <property type="match status" value="1"/>
</dbReference>
<feature type="region of interest" description="Disordered" evidence="10">
    <location>
        <begin position="2344"/>
        <end position="2377"/>
    </location>
</feature>
<evidence type="ECO:0000256" key="3">
    <source>
        <dbReference type="ARBA" id="ARBA00020612"/>
    </source>
</evidence>
<evidence type="ECO:0000313" key="13">
    <source>
        <dbReference type="Proteomes" id="UP000245119"/>
    </source>
</evidence>
<keyword evidence="13" id="KW-1185">Reference proteome</keyword>
<feature type="compositionally biased region" description="Low complexity" evidence="10">
    <location>
        <begin position="2502"/>
        <end position="2514"/>
    </location>
</feature>
<feature type="region of interest" description="Disordered" evidence="10">
    <location>
        <begin position="848"/>
        <end position="868"/>
    </location>
</feature>
<feature type="compositionally biased region" description="Low complexity" evidence="10">
    <location>
        <begin position="1983"/>
        <end position="2006"/>
    </location>
</feature>
<feature type="domain" description="Mediator complex subunit Med1" evidence="11">
    <location>
        <begin position="74"/>
        <end position="430"/>
    </location>
</feature>
<evidence type="ECO:0000256" key="8">
    <source>
        <dbReference type="ARBA" id="ARBA00031254"/>
    </source>
</evidence>
<evidence type="ECO:0000256" key="6">
    <source>
        <dbReference type="ARBA" id="ARBA00023163"/>
    </source>
</evidence>
<gene>
    <name evidence="12" type="ORF">C0Q70_09123</name>
</gene>
<comment type="similarity">
    <text evidence="2">Belongs to the Mediator complex subunit 1 family.</text>
</comment>
<feature type="compositionally biased region" description="Polar residues" evidence="10">
    <location>
        <begin position="1648"/>
        <end position="1674"/>
    </location>
</feature>